<dbReference type="EMBL" id="LS483447">
    <property type="protein sequence ID" value="SQH72655.1"/>
    <property type="molecule type" value="Genomic_DNA"/>
</dbReference>
<organism evidence="3 4">
    <name type="scientific">Porphyromonas crevioricanis</name>
    <dbReference type="NCBI Taxonomy" id="393921"/>
    <lineage>
        <taxon>Bacteria</taxon>
        <taxon>Pseudomonadati</taxon>
        <taxon>Bacteroidota</taxon>
        <taxon>Bacteroidia</taxon>
        <taxon>Bacteroidales</taxon>
        <taxon>Porphyromonadaceae</taxon>
        <taxon>Porphyromonas</taxon>
    </lineage>
</organism>
<dbReference type="InterPro" id="IPR009362">
    <property type="entry name" value="YhcG_C"/>
</dbReference>
<dbReference type="KEGG" id="pcre:NCTC12858_00481"/>
<keyword evidence="4" id="KW-1185">Reference proteome</keyword>
<dbReference type="Pfam" id="PF17761">
    <property type="entry name" value="DUF1016_N"/>
    <property type="match status" value="1"/>
</dbReference>
<dbReference type="PANTHER" id="PTHR30547">
    <property type="entry name" value="UNCHARACTERIZED PROTEIN YHCG-RELATED"/>
    <property type="match status" value="1"/>
</dbReference>
<dbReference type="AlphaFoldDB" id="A0A2X4PK42"/>
<reference evidence="3 4" key="1">
    <citation type="submission" date="2018-06" db="EMBL/GenBank/DDBJ databases">
        <authorList>
            <consortium name="Pathogen Informatics"/>
            <person name="Doyle S."/>
        </authorList>
    </citation>
    <scope>NUCLEOTIDE SEQUENCE [LARGE SCALE GENOMIC DNA]</scope>
    <source>
        <strain evidence="3 4">NCTC12858</strain>
    </source>
</reference>
<name>A0A2X4PK42_9PORP</name>
<dbReference type="Proteomes" id="UP000249300">
    <property type="component" value="Chromosome 1"/>
</dbReference>
<protein>
    <submittedName>
        <fullName evidence="3">Uncharacterized conserved protein</fullName>
    </submittedName>
</protein>
<dbReference type="Pfam" id="PF06250">
    <property type="entry name" value="YhcG_C"/>
    <property type="match status" value="1"/>
</dbReference>
<gene>
    <name evidence="3" type="ORF">NCTC12858_00481</name>
</gene>
<dbReference type="REBASE" id="256317">
    <property type="entry name" value="S1.Pcr12858IP"/>
</dbReference>
<evidence type="ECO:0000259" key="2">
    <source>
        <dbReference type="Pfam" id="PF17761"/>
    </source>
</evidence>
<accession>A0A2X4PK42</accession>
<dbReference type="GO" id="GO:0003676">
    <property type="term" value="F:nucleic acid binding"/>
    <property type="evidence" value="ECO:0007669"/>
    <property type="project" value="InterPro"/>
</dbReference>
<dbReference type="PANTHER" id="PTHR30547:SF5">
    <property type="entry name" value="NUCLEASE YHCG-RELATED"/>
    <property type="match status" value="1"/>
</dbReference>
<evidence type="ECO:0000313" key="3">
    <source>
        <dbReference type="EMBL" id="SQH72655.1"/>
    </source>
</evidence>
<sequence length="350" mass="41042">MSELSNTEHKGFEALVHRVVSVIEEARGRVLTSINLAEVYTKYQIGRYIVEEEQQGAERAQYGKQLLQSLSEQLTERFGAGWSYANLKNIRQFYKVYSERLTTGYPIEGEEAFRLSWSHYLILMRVDDPAARNFYEIECVQQQWSKRQLNRQVGSSLYERLALSRDKNEVMRLSTEGQTIEKPSDIIKNPITLEFLGLKPDAVYTESKLEQAIISKMQSFLLEMGKGFLFEARQKRFTFDEKHFYVDLVFYNRLLQCYVLVDLKIGDLTHQDLGQMQMYVNYFDRYIKQDFEKPTVGILLCEYKSDALVELTLPQDANIYASAYQLYLPDKKMLQSKVKEWVAEFEDNQL</sequence>
<dbReference type="InterPro" id="IPR041527">
    <property type="entry name" value="YhcG_N"/>
</dbReference>
<proteinExistence type="predicted"/>
<evidence type="ECO:0000313" key="4">
    <source>
        <dbReference type="Proteomes" id="UP000249300"/>
    </source>
</evidence>
<feature type="domain" description="YhcG PDDEXK nuclease" evidence="1">
    <location>
        <begin position="185"/>
        <end position="338"/>
    </location>
</feature>
<evidence type="ECO:0000259" key="1">
    <source>
        <dbReference type="Pfam" id="PF06250"/>
    </source>
</evidence>
<dbReference type="InterPro" id="IPR053148">
    <property type="entry name" value="PD-DEXK-like_domain"/>
</dbReference>
<feature type="domain" description="YhcG N-terminal" evidence="2">
    <location>
        <begin position="19"/>
        <end position="160"/>
    </location>
</feature>
<dbReference type="InterPro" id="IPR011856">
    <property type="entry name" value="tRNA_endonuc-like_dom_sf"/>
</dbReference>
<dbReference type="RefSeq" id="WP_023936853.1">
    <property type="nucleotide sequence ID" value="NZ_FUXH01000022.1"/>
</dbReference>
<dbReference type="Gene3D" id="3.40.1350.10">
    <property type="match status" value="1"/>
</dbReference>